<evidence type="ECO:0000313" key="2">
    <source>
        <dbReference type="EMBL" id="CAB1415256.1"/>
    </source>
</evidence>
<dbReference type="Proteomes" id="UP001153269">
    <property type="component" value="Unassembled WGS sequence"/>
</dbReference>
<accession>A0A9N7TMN4</accession>
<organism evidence="2 3">
    <name type="scientific">Pleuronectes platessa</name>
    <name type="common">European plaice</name>
    <dbReference type="NCBI Taxonomy" id="8262"/>
    <lineage>
        <taxon>Eukaryota</taxon>
        <taxon>Metazoa</taxon>
        <taxon>Chordata</taxon>
        <taxon>Craniata</taxon>
        <taxon>Vertebrata</taxon>
        <taxon>Euteleostomi</taxon>
        <taxon>Actinopterygii</taxon>
        <taxon>Neopterygii</taxon>
        <taxon>Teleostei</taxon>
        <taxon>Neoteleostei</taxon>
        <taxon>Acanthomorphata</taxon>
        <taxon>Carangaria</taxon>
        <taxon>Pleuronectiformes</taxon>
        <taxon>Pleuronectoidei</taxon>
        <taxon>Pleuronectidae</taxon>
        <taxon>Pleuronectes</taxon>
    </lineage>
</organism>
<feature type="compositionally biased region" description="Basic and acidic residues" evidence="1">
    <location>
        <begin position="133"/>
        <end position="142"/>
    </location>
</feature>
<gene>
    <name evidence="2" type="ORF">PLEPLA_LOCUS2972</name>
</gene>
<dbReference type="EMBL" id="CADEAL010000147">
    <property type="protein sequence ID" value="CAB1415256.1"/>
    <property type="molecule type" value="Genomic_DNA"/>
</dbReference>
<dbReference type="AlphaFoldDB" id="A0A9N7TMN4"/>
<comment type="caution">
    <text evidence="2">The sequence shown here is derived from an EMBL/GenBank/DDBJ whole genome shotgun (WGS) entry which is preliminary data.</text>
</comment>
<proteinExistence type="predicted"/>
<sequence length="142" mass="15963">MSGANSISQGQHAANRFSCIAEERAWLLQHIFSSHQQPEDKPTRLTLAATQCPAGQDFEPASEHTAPHLGVTFGVEGRRIGGWERGGWVRRLDWYPLGWAERRVRFPPPGWYQSSLRTHHPHSQPPPPPPLHTKGDTKQTCC</sequence>
<name>A0A9N7TMN4_PLEPL</name>
<protein>
    <submittedName>
        <fullName evidence="2">Uncharacterized protein</fullName>
    </submittedName>
</protein>
<keyword evidence="3" id="KW-1185">Reference proteome</keyword>
<feature type="region of interest" description="Disordered" evidence="1">
    <location>
        <begin position="115"/>
        <end position="142"/>
    </location>
</feature>
<evidence type="ECO:0000313" key="3">
    <source>
        <dbReference type="Proteomes" id="UP001153269"/>
    </source>
</evidence>
<evidence type="ECO:0000256" key="1">
    <source>
        <dbReference type="SAM" id="MobiDB-lite"/>
    </source>
</evidence>
<reference evidence="2" key="1">
    <citation type="submission" date="2020-03" db="EMBL/GenBank/DDBJ databases">
        <authorList>
            <person name="Weist P."/>
        </authorList>
    </citation>
    <scope>NUCLEOTIDE SEQUENCE</scope>
</reference>